<comment type="caution">
    <text evidence="2">The sequence shown here is derived from an EMBL/GenBank/DDBJ whole genome shotgun (WGS) entry which is preliminary data.</text>
</comment>
<accession>A0A814B4X5</accession>
<keyword evidence="1" id="KW-0175">Coiled coil</keyword>
<dbReference type="Proteomes" id="UP000663879">
    <property type="component" value="Unassembled WGS sequence"/>
</dbReference>
<feature type="coiled-coil region" evidence="1">
    <location>
        <begin position="84"/>
        <end position="111"/>
    </location>
</feature>
<gene>
    <name evidence="2" type="ORF">OXX778_LOCUS12494</name>
</gene>
<evidence type="ECO:0000256" key="1">
    <source>
        <dbReference type="SAM" id="Coils"/>
    </source>
</evidence>
<evidence type="ECO:0000313" key="3">
    <source>
        <dbReference type="Proteomes" id="UP000663879"/>
    </source>
</evidence>
<sequence length="196" mass="23057">MTNKFEDNFRNQIEKLSKIENLIQKENVQLSQKLKEEKNKLLTKDDIIKSLVLEIEKLDEENFSHCTQIKLEELKSKTCSDETIKSFENLLNDITLEIEFYKEKNIAYKEDTNIEISFLREKSIIKIKFLQNGQEVEFNLSDPNNVKCLYSECSNESIEDGKKQIMNNLISEFNAASRQNKNTSELVLMLRDLFDE</sequence>
<reference evidence="2" key="1">
    <citation type="submission" date="2021-02" db="EMBL/GenBank/DDBJ databases">
        <authorList>
            <person name="Nowell W R."/>
        </authorList>
    </citation>
    <scope>NUCLEOTIDE SEQUENCE</scope>
    <source>
        <strain evidence="2">Ploen Becks lab</strain>
    </source>
</reference>
<proteinExistence type="predicted"/>
<evidence type="ECO:0000313" key="2">
    <source>
        <dbReference type="EMBL" id="CAF0923165.1"/>
    </source>
</evidence>
<keyword evidence="3" id="KW-1185">Reference proteome</keyword>
<organism evidence="2 3">
    <name type="scientific">Brachionus calyciflorus</name>
    <dbReference type="NCBI Taxonomy" id="104777"/>
    <lineage>
        <taxon>Eukaryota</taxon>
        <taxon>Metazoa</taxon>
        <taxon>Spiralia</taxon>
        <taxon>Gnathifera</taxon>
        <taxon>Rotifera</taxon>
        <taxon>Eurotatoria</taxon>
        <taxon>Monogononta</taxon>
        <taxon>Pseudotrocha</taxon>
        <taxon>Ploima</taxon>
        <taxon>Brachionidae</taxon>
        <taxon>Brachionus</taxon>
    </lineage>
</organism>
<name>A0A814B4X5_9BILA</name>
<dbReference type="AlphaFoldDB" id="A0A814B4X5"/>
<dbReference type="OrthoDB" id="10422196at2759"/>
<dbReference type="EMBL" id="CAJNOC010002274">
    <property type="protein sequence ID" value="CAF0923165.1"/>
    <property type="molecule type" value="Genomic_DNA"/>
</dbReference>
<protein>
    <submittedName>
        <fullName evidence="2">Uncharacterized protein</fullName>
    </submittedName>
</protein>